<evidence type="ECO:0000256" key="2">
    <source>
        <dbReference type="ARBA" id="ARBA00022670"/>
    </source>
</evidence>
<dbReference type="InterPro" id="IPR034176">
    <property type="entry name" value="Peptidases_S8_13"/>
</dbReference>
<keyword evidence="2 5" id="KW-0645">Protease</keyword>
<evidence type="ECO:0000313" key="10">
    <source>
        <dbReference type="EMBL" id="ADH63022.1"/>
    </source>
</evidence>
<feature type="active site" description="Charge relay system" evidence="5">
    <location>
        <position position="180"/>
    </location>
</feature>
<dbReference type="InterPro" id="IPR018247">
    <property type="entry name" value="EF_Hand_1_Ca_BS"/>
</dbReference>
<keyword evidence="8" id="KW-0732">Signal</keyword>
<proteinExistence type="inferred from homology"/>
<comment type="similarity">
    <text evidence="1 5 6">Belongs to the peptidase S8 family.</text>
</comment>
<dbReference type="PROSITE" id="PS00136">
    <property type="entry name" value="SUBTILASE_ASP"/>
    <property type="match status" value="1"/>
</dbReference>
<keyword evidence="11" id="KW-1185">Reference proteome</keyword>
<dbReference type="InterPro" id="IPR036852">
    <property type="entry name" value="Peptidase_S8/S53_dom_sf"/>
</dbReference>
<evidence type="ECO:0000256" key="7">
    <source>
        <dbReference type="SAM" id="MobiDB-lite"/>
    </source>
</evidence>
<dbReference type="OrthoDB" id="9814383at2"/>
<dbReference type="HOGENOM" id="CLU_011263_8_0_0"/>
<reference evidence="10 11" key="1">
    <citation type="journal article" date="2010" name="Stand. Genomic Sci.">
        <title>Complete genome sequence of Meiothermus silvanus type strain (VI-R2).</title>
        <authorList>
            <person name="Sikorski J."/>
            <person name="Tindall B.J."/>
            <person name="Lowry S."/>
            <person name="Lucas S."/>
            <person name="Nolan M."/>
            <person name="Copeland A."/>
            <person name="Glavina Del Rio T."/>
            <person name="Tice H."/>
            <person name="Cheng J.F."/>
            <person name="Han C."/>
            <person name="Pitluck S."/>
            <person name="Liolios K."/>
            <person name="Ivanova N."/>
            <person name="Mavromatis K."/>
            <person name="Mikhailova N."/>
            <person name="Pati A."/>
            <person name="Goodwin L."/>
            <person name="Chen A."/>
            <person name="Palaniappan K."/>
            <person name="Land M."/>
            <person name="Hauser L."/>
            <person name="Chang Y.J."/>
            <person name="Jeffries C.D."/>
            <person name="Rohde M."/>
            <person name="Goker M."/>
            <person name="Woyke T."/>
            <person name="Bristow J."/>
            <person name="Eisen J.A."/>
            <person name="Markowitz V."/>
            <person name="Hugenholtz P."/>
            <person name="Kyrpides N.C."/>
            <person name="Klenk H.P."/>
            <person name="Lapidus A."/>
        </authorList>
    </citation>
    <scope>NUCLEOTIDE SEQUENCE [LARGE SCALE GENOMIC DNA]</scope>
    <source>
        <strain evidence="11">ATCC 700542 / DSM 9946 / VI-R2</strain>
    </source>
</reference>
<name>D7BDA4_ALLS1</name>
<evidence type="ECO:0000256" key="5">
    <source>
        <dbReference type="PROSITE-ProRule" id="PRU01240"/>
    </source>
</evidence>
<evidence type="ECO:0000256" key="6">
    <source>
        <dbReference type="RuleBase" id="RU003355"/>
    </source>
</evidence>
<feature type="active site" description="Charge relay system" evidence="5">
    <location>
        <position position="423"/>
    </location>
</feature>
<feature type="domain" description="Peptidase S8/S53" evidence="9">
    <location>
        <begin position="172"/>
        <end position="466"/>
    </location>
</feature>
<dbReference type="EMBL" id="CP002042">
    <property type="protein sequence ID" value="ADH63022.1"/>
    <property type="molecule type" value="Genomic_DNA"/>
</dbReference>
<dbReference type="PROSITE" id="PS51892">
    <property type="entry name" value="SUBTILASE"/>
    <property type="match status" value="1"/>
</dbReference>
<feature type="signal peptide" evidence="8">
    <location>
        <begin position="1"/>
        <end position="22"/>
    </location>
</feature>
<dbReference type="PANTHER" id="PTHR43806:SF11">
    <property type="entry name" value="CEREVISIN-RELATED"/>
    <property type="match status" value="1"/>
</dbReference>
<evidence type="ECO:0000256" key="8">
    <source>
        <dbReference type="SAM" id="SignalP"/>
    </source>
</evidence>
<dbReference type="InterPro" id="IPR015500">
    <property type="entry name" value="Peptidase_S8_subtilisin-rel"/>
</dbReference>
<dbReference type="Gene3D" id="3.40.50.200">
    <property type="entry name" value="Peptidase S8/S53 domain"/>
    <property type="match status" value="1"/>
</dbReference>
<organism evidence="10 11">
    <name type="scientific">Allomeiothermus silvanus (strain ATCC 700542 / DSM 9946 / NBRC 106475 / NCIMB 13440 / VI-R2)</name>
    <name type="common">Thermus silvanus</name>
    <dbReference type="NCBI Taxonomy" id="526227"/>
    <lineage>
        <taxon>Bacteria</taxon>
        <taxon>Thermotogati</taxon>
        <taxon>Deinococcota</taxon>
        <taxon>Deinococci</taxon>
        <taxon>Thermales</taxon>
        <taxon>Thermaceae</taxon>
        <taxon>Allomeiothermus</taxon>
    </lineage>
</organism>
<evidence type="ECO:0000256" key="1">
    <source>
        <dbReference type="ARBA" id="ARBA00011073"/>
    </source>
</evidence>
<keyword evidence="3 5" id="KW-0378">Hydrolase</keyword>
<evidence type="ECO:0000256" key="3">
    <source>
        <dbReference type="ARBA" id="ARBA00022801"/>
    </source>
</evidence>
<dbReference type="PROSITE" id="PS00138">
    <property type="entry name" value="SUBTILASE_SER"/>
    <property type="match status" value="1"/>
</dbReference>
<sequence length="724" mass="75036">MRRFLLSFPFLALVLTACPSNTNPPLGRGSISGTVTLAATPGSLDANKLKVGPSSFPQLRDSEFVAGEVIIKFRPTISLQSVQNLRVGGVILQRVQDLGLEATSLYRAVGVDQAGTLELIRQLSARSDVVYAHPNFILKAFKTPNDDFYSLQWHYSKINLPQAWDIEDGTTNDVIVAVIDTGIVKAHPDFAGKLLPGYDFISNPQTANDGNGRDPDPEDTGNAGSEEEASGYHGTHVAGTVAAATNNSLGVAGVSWGAKIVPVRVLGVGGGSLADIIAGMTWAAGLSVTGVPNIAKPAQVLNLSLGGKFRCTDAPAYQDAINAINAQPQKPIIVVAAGNSADNASLYAPASCTGVITVGATEFRNFRSYYSNWGPRIDVMAPGGDSSVDRNDDKYVDGVLSTMKDDKATGADQYIYSFLQGTSMASPHVAGVAALMKSKKPTLDVTEALDILKRTARPLSNSACDGAYTNPYPTPSRALTSSDCGAGLVDVQAALSELGGSTPQPSFTLLINPTSAAITPGGSSQFTVSIARTGGFNSVVTLSLQGAPSGVSAQFNPNTTTANSSTMTLNVAGGTATGTYTLTVQGTGGSLTRTVGLSLTVGNPPPPVSLSGTLVAALFVTSTGAVDINKSKGVTLNQNSQNAPYNISDLEAGDYIVLAWKDVDGNGDVTQGDYLGGYVNSAGDLLLVQPTKSGINVAMDIVQGTGHLSTKADSFTPLLPKLKR</sequence>
<feature type="region of interest" description="Disordered" evidence="7">
    <location>
        <begin position="204"/>
        <end position="232"/>
    </location>
</feature>
<dbReference type="InterPro" id="IPR023828">
    <property type="entry name" value="Peptidase_S8_Ser-AS"/>
</dbReference>
<dbReference type="InterPro" id="IPR000209">
    <property type="entry name" value="Peptidase_S8/S53_dom"/>
</dbReference>
<protein>
    <submittedName>
        <fullName evidence="10">Peptidase S8 and S53 subtilisin kexin sedolisin</fullName>
    </submittedName>
</protein>
<dbReference type="RefSeq" id="WP_013157602.1">
    <property type="nucleotide sequence ID" value="NC_014212.1"/>
</dbReference>
<dbReference type="Proteomes" id="UP000001916">
    <property type="component" value="Chromosome"/>
</dbReference>
<dbReference type="PROSITE" id="PS00018">
    <property type="entry name" value="EF_HAND_1"/>
    <property type="match status" value="1"/>
</dbReference>
<feature type="active site" description="Charge relay system" evidence="5">
    <location>
        <position position="233"/>
    </location>
</feature>
<keyword evidence="4 5" id="KW-0720">Serine protease</keyword>
<evidence type="ECO:0000259" key="9">
    <source>
        <dbReference type="Pfam" id="PF00082"/>
    </source>
</evidence>
<dbReference type="PROSITE" id="PS51257">
    <property type="entry name" value="PROKAR_LIPOPROTEIN"/>
    <property type="match status" value="1"/>
</dbReference>
<dbReference type="InterPro" id="IPR022398">
    <property type="entry name" value="Peptidase_S8_His-AS"/>
</dbReference>
<feature type="chain" id="PRO_5003092937" evidence="8">
    <location>
        <begin position="23"/>
        <end position="724"/>
    </location>
</feature>
<evidence type="ECO:0000313" key="11">
    <source>
        <dbReference type="Proteomes" id="UP000001916"/>
    </source>
</evidence>
<dbReference type="InterPro" id="IPR050131">
    <property type="entry name" value="Peptidase_S8_subtilisin-like"/>
</dbReference>
<dbReference type="GO" id="GO:0006508">
    <property type="term" value="P:proteolysis"/>
    <property type="evidence" value="ECO:0007669"/>
    <property type="project" value="UniProtKB-KW"/>
</dbReference>
<dbReference type="STRING" id="526227.Mesil_1117"/>
<dbReference type="InterPro" id="IPR023827">
    <property type="entry name" value="Peptidase_S8_Asp-AS"/>
</dbReference>
<evidence type="ECO:0000256" key="4">
    <source>
        <dbReference type="ARBA" id="ARBA00022825"/>
    </source>
</evidence>
<dbReference type="PROSITE" id="PS00137">
    <property type="entry name" value="SUBTILASE_HIS"/>
    <property type="match status" value="1"/>
</dbReference>
<dbReference type="AlphaFoldDB" id="D7BDA4"/>
<accession>D7BDA4</accession>
<dbReference type="CDD" id="cd07496">
    <property type="entry name" value="Peptidases_S8_13"/>
    <property type="match status" value="1"/>
</dbReference>
<dbReference type="Pfam" id="PF00082">
    <property type="entry name" value="Peptidase_S8"/>
    <property type="match status" value="1"/>
</dbReference>
<dbReference type="SUPFAM" id="SSF52743">
    <property type="entry name" value="Subtilisin-like"/>
    <property type="match status" value="1"/>
</dbReference>
<gene>
    <name evidence="10" type="ordered locus">Mesil_1117</name>
</gene>
<dbReference type="eggNOG" id="COG1404">
    <property type="taxonomic scope" value="Bacteria"/>
</dbReference>
<dbReference type="GO" id="GO:0004252">
    <property type="term" value="F:serine-type endopeptidase activity"/>
    <property type="evidence" value="ECO:0007669"/>
    <property type="project" value="UniProtKB-UniRule"/>
</dbReference>
<dbReference type="PRINTS" id="PR00723">
    <property type="entry name" value="SUBTILISIN"/>
</dbReference>
<dbReference type="PANTHER" id="PTHR43806">
    <property type="entry name" value="PEPTIDASE S8"/>
    <property type="match status" value="1"/>
</dbReference>
<dbReference type="KEGG" id="msv:Mesil_1117"/>